<evidence type="ECO:0000313" key="1">
    <source>
        <dbReference type="EMBL" id="JAH58391.1"/>
    </source>
</evidence>
<name>A0A0E9TXX9_ANGAN</name>
<reference evidence="1" key="2">
    <citation type="journal article" date="2015" name="Fish Shellfish Immunol.">
        <title>Early steps in the European eel (Anguilla anguilla)-Vibrio vulnificus interaction in the gills: Role of the RtxA13 toxin.</title>
        <authorList>
            <person name="Callol A."/>
            <person name="Pajuelo D."/>
            <person name="Ebbesson L."/>
            <person name="Teles M."/>
            <person name="MacKenzie S."/>
            <person name="Amaro C."/>
        </authorList>
    </citation>
    <scope>NUCLEOTIDE SEQUENCE</scope>
</reference>
<reference evidence="1" key="1">
    <citation type="submission" date="2014-11" db="EMBL/GenBank/DDBJ databases">
        <authorList>
            <person name="Amaro Gonzalez C."/>
        </authorList>
    </citation>
    <scope>NUCLEOTIDE SEQUENCE</scope>
</reference>
<organism evidence="1">
    <name type="scientific">Anguilla anguilla</name>
    <name type="common">European freshwater eel</name>
    <name type="synonym">Muraena anguilla</name>
    <dbReference type="NCBI Taxonomy" id="7936"/>
    <lineage>
        <taxon>Eukaryota</taxon>
        <taxon>Metazoa</taxon>
        <taxon>Chordata</taxon>
        <taxon>Craniata</taxon>
        <taxon>Vertebrata</taxon>
        <taxon>Euteleostomi</taxon>
        <taxon>Actinopterygii</taxon>
        <taxon>Neopterygii</taxon>
        <taxon>Teleostei</taxon>
        <taxon>Anguilliformes</taxon>
        <taxon>Anguillidae</taxon>
        <taxon>Anguilla</taxon>
    </lineage>
</organism>
<dbReference type="EMBL" id="GBXM01050186">
    <property type="protein sequence ID" value="JAH58391.1"/>
    <property type="molecule type" value="Transcribed_RNA"/>
</dbReference>
<accession>A0A0E9TXX9</accession>
<sequence length="18" mass="1998">MMDAFCSCCFGLSGLLNW</sequence>
<dbReference type="AlphaFoldDB" id="A0A0E9TXX9"/>
<protein>
    <submittedName>
        <fullName evidence="1">Uncharacterized protein</fullName>
    </submittedName>
</protein>
<proteinExistence type="predicted"/>